<keyword evidence="2" id="KW-1185">Reference proteome</keyword>
<evidence type="ECO:0000313" key="2">
    <source>
        <dbReference type="Proteomes" id="UP001341840"/>
    </source>
</evidence>
<sequence length="119" mass="12865">MEPCSGSAEVGNRGLEVGLGSVLCVGGGRGATGYAWTWAWWNRSRCRKVNVGVGGGVAGSRRLVGVFTHRKGLCVDCPYVQRNGVDVQIWFARIWMGENGEGCGWCLKGTHRRSTDVYA</sequence>
<accession>A0ABU6SYN1</accession>
<protein>
    <submittedName>
        <fullName evidence="1">Uncharacterized protein</fullName>
    </submittedName>
</protein>
<comment type="caution">
    <text evidence="1">The sequence shown here is derived from an EMBL/GenBank/DDBJ whole genome shotgun (WGS) entry which is preliminary data.</text>
</comment>
<evidence type="ECO:0000313" key="1">
    <source>
        <dbReference type="EMBL" id="MED6140823.1"/>
    </source>
</evidence>
<organism evidence="1 2">
    <name type="scientific">Stylosanthes scabra</name>
    <dbReference type="NCBI Taxonomy" id="79078"/>
    <lineage>
        <taxon>Eukaryota</taxon>
        <taxon>Viridiplantae</taxon>
        <taxon>Streptophyta</taxon>
        <taxon>Embryophyta</taxon>
        <taxon>Tracheophyta</taxon>
        <taxon>Spermatophyta</taxon>
        <taxon>Magnoliopsida</taxon>
        <taxon>eudicotyledons</taxon>
        <taxon>Gunneridae</taxon>
        <taxon>Pentapetalae</taxon>
        <taxon>rosids</taxon>
        <taxon>fabids</taxon>
        <taxon>Fabales</taxon>
        <taxon>Fabaceae</taxon>
        <taxon>Papilionoideae</taxon>
        <taxon>50 kb inversion clade</taxon>
        <taxon>dalbergioids sensu lato</taxon>
        <taxon>Dalbergieae</taxon>
        <taxon>Pterocarpus clade</taxon>
        <taxon>Stylosanthes</taxon>
    </lineage>
</organism>
<name>A0ABU6SYN1_9FABA</name>
<dbReference type="Proteomes" id="UP001341840">
    <property type="component" value="Unassembled WGS sequence"/>
</dbReference>
<reference evidence="1 2" key="1">
    <citation type="journal article" date="2023" name="Plants (Basel)">
        <title>Bridging the Gap: Combining Genomics and Transcriptomics Approaches to Understand Stylosanthes scabra, an Orphan Legume from the Brazilian Caatinga.</title>
        <authorList>
            <person name="Ferreira-Neto J.R.C."/>
            <person name="da Silva M.D."/>
            <person name="Binneck E."/>
            <person name="de Melo N.F."/>
            <person name="da Silva R.H."/>
            <person name="de Melo A.L.T.M."/>
            <person name="Pandolfi V."/>
            <person name="Bustamante F.O."/>
            <person name="Brasileiro-Vidal A.C."/>
            <person name="Benko-Iseppon A.M."/>
        </authorList>
    </citation>
    <scope>NUCLEOTIDE SEQUENCE [LARGE SCALE GENOMIC DNA]</scope>
    <source>
        <tissue evidence="1">Leaves</tissue>
    </source>
</reference>
<dbReference type="EMBL" id="JASCZI010062775">
    <property type="protein sequence ID" value="MED6140823.1"/>
    <property type="molecule type" value="Genomic_DNA"/>
</dbReference>
<proteinExistence type="predicted"/>
<gene>
    <name evidence="1" type="ORF">PIB30_097130</name>
</gene>